<evidence type="ECO:0000259" key="4">
    <source>
        <dbReference type="SMART" id="SM00854"/>
    </source>
</evidence>
<sequence length="471" mass="48686">MYSPRSSRKRSKTTRKQKRNRIWTWINLSLLVLISVMLFYFFYTGEKGGNLPPSGMGAASASPEASPEASAEAGTGPSAEPGTAGGAPSAPSGEPLPSATPAADPSPGGTPPAETDAGSTPSTGGGASAAAPDGSPAAEEGGGQTAGPSDGQDGSGRTVTLNFAGDVIFAGKVGELLKQKGYDYPYARLNGLFQKDDLSVVNLETPVTVRGAEADKTYVFKSAPEALDALKAAGVDAVNLANNHTLDMGEQGLRDTLDNLESRGISFVGAGVDAGQAYSAQYYTRKGITIALLGFTRVIPEAGWAAGAGKPGVASVYDSAPALKAIADARKKADIVAVVVHWGQERMDEPNAVQQSLGRSFIDAGADLVIGGHPHVLQGLEPYKGKWIAYSTGNFIFTRSALKTTWETAVFQADCSANGQCGIKLKPVDAELGQPVPMSAADGQKLLKRVESLSGGKVKIDEEGRVTEAGR</sequence>
<dbReference type="AlphaFoldDB" id="X4ZHM9"/>
<evidence type="ECO:0000313" key="5">
    <source>
        <dbReference type="EMBL" id="AHV96857.1"/>
    </source>
</evidence>
<dbReference type="PANTHER" id="PTHR33393:SF13">
    <property type="entry name" value="PGA BIOSYNTHESIS PROTEIN CAPA"/>
    <property type="match status" value="1"/>
</dbReference>
<dbReference type="InterPro" id="IPR019079">
    <property type="entry name" value="Capsule_synth_CapA"/>
</dbReference>
<dbReference type="KEGG" id="psab:PSAB_09625"/>
<feature type="compositionally biased region" description="Low complexity" evidence="2">
    <location>
        <begin position="115"/>
        <end position="139"/>
    </location>
</feature>
<dbReference type="InterPro" id="IPR052169">
    <property type="entry name" value="CW_Biosynth-Accessory"/>
</dbReference>
<evidence type="ECO:0000313" key="6">
    <source>
        <dbReference type="Proteomes" id="UP000019772"/>
    </source>
</evidence>
<dbReference type="Pfam" id="PF09587">
    <property type="entry name" value="PGA_cap"/>
    <property type="match status" value="1"/>
</dbReference>
<feature type="domain" description="Capsule synthesis protein CapA" evidence="4">
    <location>
        <begin position="160"/>
        <end position="399"/>
    </location>
</feature>
<reference evidence="5 6" key="1">
    <citation type="journal article" date="2014" name="PLoS Genet.">
        <title>Comparative Genomic Analysis of N2-Fixing and Non-N2-Fixing Paenibacillus spp.: Organization, Evolution and Expression of the Nitrogen Fixation Genes.</title>
        <authorList>
            <person name="Xie J.B."/>
            <person name="Du Z."/>
            <person name="Bai L."/>
            <person name="Tian C."/>
            <person name="Zhang Y."/>
            <person name="Xie J.Y."/>
            <person name="Wang T."/>
            <person name="Liu X."/>
            <person name="Chen X."/>
            <person name="Cheng Q."/>
            <person name="Chen S."/>
            <person name="Li J."/>
        </authorList>
    </citation>
    <scope>NUCLEOTIDE SEQUENCE [LARGE SCALE GENOMIC DNA]</scope>
    <source>
        <strain evidence="5 6">T27</strain>
    </source>
</reference>
<dbReference type="HOGENOM" id="CLU_038823_2_4_9"/>
<keyword evidence="6" id="KW-1185">Reference proteome</keyword>
<dbReference type="PANTHER" id="PTHR33393">
    <property type="entry name" value="POLYGLUTAMINE SYNTHESIS ACCESSORY PROTEIN RV0574C-RELATED"/>
    <property type="match status" value="1"/>
</dbReference>
<proteinExistence type="inferred from homology"/>
<dbReference type="CDD" id="cd07381">
    <property type="entry name" value="MPP_CapA"/>
    <property type="match status" value="1"/>
</dbReference>
<evidence type="ECO:0000256" key="2">
    <source>
        <dbReference type="SAM" id="MobiDB-lite"/>
    </source>
</evidence>
<organism evidence="5 6">
    <name type="scientific">Paenibacillus sabinae T27</name>
    <dbReference type="NCBI Taxonomy" id="1268072"/>
    <lineage>
        <taxon>Bacteria</taxon>
        <taxon>Bacillati</taxon>
        <taxon>Bacillota</taxon>
        <taxon>Bacilli</taxon>
        <taxon>Bacillales</taxon>
        <taxon>Paenibacillaceae</taxon>
        <taxon>Paenibacillus</taxon>
    </lineage>
</organism>
<dbReference type="OrthoDB" id="9810906at2"/>
<name>X4ZHM9_9BACL</name>
<accession>X4ZHM9</accession>
<keyword evidence="3" id="KW-1133">Transmembrane helix</keyword>
<feature type="transmembrane region" description="Helical" evidence="3">
    <location>
        <begin position="21"/>
        <end position="43"/>
    </location>
</feature>
<feature type="compositionally biased region" description="Low complexity" evidence="2">
    <location>
        <begin position="54"/>
        <end position="99"/>
    </location>
</feature>
<dbReference type="PATRIC" id="fig|1268072.3.peg.2013"/>
<dbReference type="SUPFAM" id="SSF56300">
    <property type="entry name" value="Metallo-dependent phosphatases"/>
    <property type="match status" value="1"/>
</dbReference>
<gene>
    <name evidence="5" type="ORF">PSAB_09625</name>
</gene>
<keyword evidence="3" id="KW-0472">Membrane</keyword>
<protein>
    <recommendedName>
        <fullName evidence="4">Capsule synthesis protein CapA domain-containing protein</fullName>
    </recommendedName>
</protein>
<evidence type="ECO:0000256" key="3">
    <source>
        <dbReference type="SAM" id="Phobius"/>
    </source>
</evidence>
<evidence type="ECO:0000256" key="1">
    <source>
        <dbReference type="ARBA" id="ARBA00005662"/>
    </source>
</evidence>
<dbReference type="RefSeq" id="WP_025334400.1">
    <property type="nucleotide sequence ID" value="NZ_CP004078.1"/>
</dbReference>
<dbReference type="eggNOG" id="COG2843">
    <property type="taxonomic scope" value="Bacteria"/>
</dbReference>
<dbReference type="InterPro" id="IPR029052">
    <property type="entry name" value="Metallo-depent_PP-like"/>
</dbReference>
<dbReference type="Gene3D" id="3.60.21.10">
    <property type="match status" value="1"/>
</dbReference>
<feature type="region of interest" description="Disordered" evidence="2">
    <location>
        <begin position="54"/>
        <end position="158"/>
    </location>
</feature>
<comment type="similarity">
    <text evidence="1">Belongs to the CapA family.</text>
</comment>
<dbReference type="SMART" id="SM00854">
    <property type="entry name" value="PGA_cap"/>
    <property type="match status" value="1"/>
</dbReference>
<dbReference type="STRING" id="1268072.PSAB_09625"/>
<keyword evidence="3" id="KW-0812">Transmembrane</keyword>
<dbReference type="Proteomes" id="UP000019772">
    <property type="component" value="Chromosome"/>
</dbReference>
<dbReference type="EMBL" id="CP004078">
    <property type="protein sequence ID" value="AHV96857.1"/>
    <property type="molecule type" value="Genomic_DNA"/>
</dbReference>